<dbReference type="InterPro" id="IPR003439">
    <property type="entry name" value="ABC_transporter-like_ATP-bd"/>
</dbReference>
<keyword evidence="1" id="KW-0813">Transport</keyword>
<keyword evidence="2" id="KW-0547">Nucleotide-binding</keyword>
<organism evidence="5 6">
    <name type="scientific">Fulvivirga kasyanovii</name>
    <dbReference type="NCBI Taxonomy" id="396812"/>
    <lineage>
        <taxon>Bacteria</taxon>
        <taxon>Pseudomonadati</taxon>
        <taxon>Bacteroidota</taxon>
        <taxon>Cytophagia</taxon>
        <taxon>Cytophagales</taxon>
        <taxon>Fulvivirgaceae</taxon>
        <taxon>Fulvivirga</taxon>
    </lineage>
</organism>
<evidence type="ECO:0000259" key="4">
    <source>
        <dbReference type="PROSITE" id="PS50893"/>
    </source>
</evidence>
<evidence type="ECO:0000313" key="6">
    <source>
        <dbReference type="Proteomes" id="UP000798808"/>
    </source>
</evidence>
<dbReference type="PANTHER" id="PTHR42788:SF2">
    <property type="entry name" value="ABC TRANSPORTER ATP-BINDING PROTEIN"/>
    <property type="match status" value="1"/>
</dbReference>
<protein>
    <submittedName>
        <fullName evidence="5">ABC transporter ATP-binding protein</fullName>
    </submittedName>
</protein>
<accession>A0ABW9RQ98</accession>
<keyword evidence="6" id="KW-1185">Reference proteome</keyword>
<dbReference type="InterPro" id="IPR003593">
    <property type="entry name" value="AAA+_ATPase"/>
</dbReference>
<dbReference type="SMART" id="SM00382">
    <property type="entry name" value="AAA"/>
    <property type="match status" value="1"/>
</dbReference>
<dbReference type="RefSeq" id="WP_155172936.1">
    <property type="nucleotide sequence ID" value="NZ_BAAAFL010000017.1"/>
</dbReference>
<reference evidence="5 6" key="1">
    <citation type="submission" date="2019-02" db="EMBL/GenBank/DDBJ databases">
        <authorList>
            <person name="Goldberg S.R."/>
            <person name="Haltli B.A."/>
            <person name="Correa H."/>
            <person name="Russell K.G."/>
        </authorList>
    </citation>
    <scope>NUCLEOTIDE SEQUENCE [LARGE SCALE GENOMIC DNA]</scope>
    <source>
        <strain evidence="5 6">JCM 16186</strain>
    </source>
</reference>
<dbReference type="SUPFAM" id="SSF52540">
    <property type="entry name" value="P-loop containing nucleoside triphosphate hydrolases"/>
    <property type="match status" value="1"/>
</dbReference>
<keyword evidence="3 5" id="KW-0067">ATP-binding</keyword>
<dbReference type="Proteomes" id="UP000798808">
    <property type="component" value="Unassembled WGS sequence"/>
</dbReference>
<evidence type="ECO:0000313" key="5">
    <source>
        <dbReference type="EMBL" id="MTI26106.1"/>
    </source>
</evidence>
<dbReference type="EMBL" id="SMLW01000563">
    <property type="protein sequence ID" value="MTI26106.1"/>
    <property type="molecule type" value="Genomic_DNA"/>
</dbReference>
<sequence>MGYSMQNTLLYVENLSVAYGEKTVIKDINFVEKDVIRKDNVTGQVVAVVGRSGRGKSTLFRALTGLIKPTTGKILIADTSTDAENDAKEVEEGDIGFVDQKYTLFRNKTVYQSLMFALRLKENMTKEQKHEKIMTYLSEWGLEKVKDQYPCELSGGQRQRTAIIEQIFCSGHYMVLDEPFSGLDVGNIEDVKNAFSLITSMHEFNTIIYSTHDIELAVELADSIYVIGYPTIDGKHAEYGTIVKHIDMKELNLAWKDFGMDHIEVVKQIKAVMMQS</sequence>
<evidence type="ECO:0000256" key="1">
    <source>
        <dbReference type="ARBA" id="ARBA00022448"/>
    </source>
</evidence>
<feature type="domain" description="ABC transporter" evidence="4">
    <location>
        <begin position="10"/>
        <end position="254"/>
    </location>
</feature>
<proteinExistence type="predicted"/>
<dbReference type="PANTHER" id="PTHR42788">
    <property type="entry name" value="TAURINE IMPORT ATP-BINDING PROTEIN-RELATED"/>
    <property type="match status" value="1"/>
</dbReference>
<gene>
    <name evidence="5" type="ORF">E1163_14205</name>
</gene>
<dbReference type="InterPro" id="IPR050166">
    <property type="entry name" value="ABC_transporter_ATP-bind"/>
</dbReference>
<dbReference type="PROSITE" id="PS50893">
    <property type="entry name" value="ABC_TRANSPORTER_2"/>
    <property type="match status" value="1"/>
</dbReference>
<evidence type="ECO:0000256" key="2">
    <source>
        <dbReference type="ARBA" id="ARBA00022741"/>
    </source>
</evidence>
<evidence type="ECO:0000256" key="3">
    <source>
        <dbReference type="ARBA" id="ARBA00022840"/>
    </source>
</evidence>
<name>A0ABW9RQ98_9BACT</name>
<dbReference type="InterPro" id="IPR027417">
    <property type="entry name" value="P-loop_NTPase"/>
</dbReference>
<comment type="caution">
    <text evidence="5">The sequence shown here is derived from an EMBL/GenBank/DDBJ whole genome shotgun (WGS) entry which is preliminary data.</text>
</comment>
<dbReference type="GO" id="GO:0005524">
    <property type="term" value="F:ATP binding"/>
    <property type="evidence" value="ECO:0007669"/>
    <property type="project" value="UniProtKB-KW"/>
</dbReference>
<dbReference type="Gene3D" id="3.40.50.300">
    <property type="entry name" value="P-loop containing nucleotide triphosphate hydrolases"/>
    <property type="match status" value="1"/>
</dbReference>
<dbReference type="Pfam" id="PF00005">
    <property type="entry name" value="ABC_tran"/>
    <property type="match status" value="1"/>
</dbReference>